<dbReference type="OrthoDB" id="7457394at2"/>
<proteinExistence type="predicted"/>
<dbReference type="Proteomes" id="UP000189796">
    <property type="component" value="Chromosome I"/>
</dbReference>
<name>A0A1M5NHV1_9BRAD</name>
<sequence>MHFQVLNIVTKQFVGSIEGPTRWPTGEMAAVAAVSLTTETGQKHQPRPIVDGSEWRERERGRMEDGTYLPVPWTNAVWFRERYNSEHFLHLSMEKGGYVAFTEDAEKGAADRQTRMRAGAYLKRFFDDVLSDDVIARLATELAAETESNEVRFADTEDEIERVYLDGPDSCMSHDAEDYESSIHPVRVYAAGDLAVAYLERDDASHFDKRITARSVVWPAKKIFTRFYGDEARLKPLLKALGYKEGDLEGARLLKIEEGGGWVCPYVDSVGDFDVGKTHLILRHHGRYSCSDSDPTGICPPDGNRISCDRCEERVDEDETCSVNTSRRFEATWCRHCEERHAIFCSDEGISVPEDDAVSMADGDYWSEWKFQNDGGICDSNGKNYPADDLFEVITLNGTKNWCEDERRSYATKCDVTGNWYADDATVDLPDGRTVGFDTEEANAAEAAADEPLPRKPSPTIHHPDQLEMPITTWTPAFAAR</sequence>
<gene>
    <name evidence="2" type="ORF">SAMN05443248_2984</name>
</gene>
<evidence type="ECO:0000256" key="1">
    <source>
        <dbReference type="SAM" id="MobiDB-lite"/>
    </source>
</evidence>
<organism evidence="2 3">
    <name type="scientific">Bradyrhizobium erythrophlei</name>
    <dbReference type="NCBI Taxonomy" id="1437360"/>
    <lineage>
        <taxon>Bacteria</taxon>
        <taxon>Pseudomonadati</taxon>
        <taxon>Pseudomonadota</taxon>
        <taxon>Alphaproteobacteria</taxon>
        <taxon>Hyphomicrobiales</taxon>
        <taxon>Nitrobacteraceae</taxon>
        <taxon>Bradyrhizobium</taxon>
    </lineage>
</organism>
<dbReference type="RefSeq" id="WP_079601915.1">
    <property type="nucleotide sequence ID" value="NZ_LT670817.1"/>
</dbReference>
<reference evidence="2 3" key="1">
    <citation type="submission" date="2016-11" db="EMBL/GenBank/DDBJ databases">
        <authorList>
            <person name="Jaros S."/>
            <person name="Januszkiewicz K."/>
            <person name="Wedrychowicz H."/>
        </authorList>
    </citation>
    <scope>NUCLEOTIDE SEQUENCE [LARGE SCALE GENOMIC DNA]</scope>
    <source>
        <strain evidence="2 3">GAS138</strain>
    </source>
</reference>
<feature type="region of interest" description="Disordered" evidence="1">
    <location>
        <begin position="444"/>
        <end position="466"/>
    </location>
</feature>
<dbReference type="EMBL" id="LT670817">
    <property type="protein sequence ID" value="SHG88533.1"/>
    <property type="molecule type" value="Genomic_DNA"/>
</dbReference>
<evidence type="ECO:0000313" key="2">
    <source>
        <dbReference type="EMBL" id="SHG88533.1"/>
    </source>
</evidence>
<protein>
    <submittedName>
        <fullName evidence="2">Uncharacterized protein</fullName>
    </submittedName>
</protein>
<dbReference type="AlphaFoldDB" id="A0A1M5NHV1"/>
<accession>A0A1M5NHV1</accession>
<evidence type="ECO:0000313" key="3">
    <source>
        <dbReference type="Proteomes" id="UP000189796"/>
    </source>
</evidence>
<feature type="region of interest" description="Disordered" evidence="1">
    <location>
        <begin position="37"/>
        <end position="58"/>
    </location>
</feature>